<evidence type="ECO:0000313" key="2">
    <source>
        <dbReference type="EMBL" id="WNZ44040.1"/>
    </source>
</evidence>
<reference evidence="2" key="1">
    <citation type="journal article" date="2023" name="Plants (Basel)">
        <title>Genomic Analysis of Leptolyngbya boryana CZ1 Reveals Efficient Carbon Fixation Modules.</title>
        <authorList>
            <person name="Bai X."/>
            <person name="Wang H."/>
            <person name="Cheng W."/>
            <person name="Wang J."/>
            <person name="Ma M."/>
            <person name="Hu H."/>
            <person name="Song Z."/>
            <person name="Ma H."/>
            <person name="Fan Y."/>
            <person name="Du C."/>
            <person name="Xu J."/>
        </authorList>
    </citation>
    <scope>NUCLEOTIDE SEQUENCE</scope>
    <source>
        <strain evidence="2">CZ1</strain>
    </source>
</reference>
<name>A0AA96WQF0_LEPBY</name>
<keyword evidence="1" id="KW-1133">Transmembrane helix</keyword>
<dbReference type="RefSeq" id="WP_316426219.1">
    <property type="nucleotide sequence ID" value="NZ_CP130144.1"/>
</dbReference>
<proteinExistence type="predicted"/>
<keyword evidence="1" id="KW-0812">Transmembrane</keyword>
<reference evidence="2" key="2">
    <citation type="submission" date="2023-07" db="EMBL/GenBank/DDBJ databases">
        <authorList>
            <person name="Bai X.-H."/>
            <person name="Wang H.-H."/>
            <person name="Wang J."/>
            <person name="Ma M.-Y."/>
            <person name="Hu H.-H."/>
            <person name="Song Z.-L."/>
            <person name="Ma H.-G."/>
            <person name="Fan Y."/>
            <person name="Du C.-Y."/>
            <person name="Xu J.-C."/>
        </authorList>
    </citation>
    <scope>NUCLEOTIDE SEQUENCE</scope>
    <source>
        <strain evidence="2">CZ1</strain>
    </source>
</reference>
<organism evidence="2">
    <name type="scientific">Leptolyngbya boryana CZ1</name>
    <dbReference type="NCBI Taxonomy" id="3060204"/>
    <lineage>
        <taxon>Bacteria</taxon>
        <taxon>Bacillati</taxon>
        <taxon>Cyanobacteriota</taxon>
        <taxon>Cyanophyceae</taxon>
        <taxon>Leptolyngbyales</taxon>
        <taxon>Leptolyngbyaceae</taxon>
        <taxon>Leptolyngbya group</taxon>
        <taxon>Leptolyngbya</taxon>
    </lineage>
</organism>
<feature type="transmembrane region" description="Helical" evidence="1">
    <location>
        <begin position="112"/>
        <end position="134"/>
    </location>
</feature>
<feature type="transmembrane region" description="Helical" evidence="1">
    <location>
        <begin position="80"/>
        <end position="106"/>
    </location>
</feature>
<dbReference type="AlphaFoldDB" id="A0AA96WQF0"/>
<dbReference type="EMBL" id="CP130144">
    <property type="protein sequence ID" value="WNZ44040.1"/>
    <property type="molecule type" value="Genomic_DNA"/>
</dbReference>
<gene>
    <name evidence="2" type="ORF">Q2T42_19590</name>
</gene>
<keyword evidence="1" id="KW-0472">Membrane</keyword>
<accession>A0AA96WQF0</accession>
<feature type="transmembrane region" description="Helical" evidence="1">
    <location>
        <begin position="33"/>
        <end position="59"/>
    </location>
</feature>
<sequence>MNGSKTGWIIGLMIGMGLGTHIGWLLGGTFISALFYALVGILVFGLIGALVVGLIYTLNSELTEPEIETEKIPNQGIWKSLTNAGIAGLASGAISSLVGFLIFSLVGTAIDGLMFGLMFGLMSGLMFGGGIACIQHFSLRLVLYQNNYVPWNYARFLTYATTRLFLQQVGGRYRFIHRLLQEHFAAMPLEKIRGDR</sequence>
<feature type="transmembrane region" description="Helical" evidence="1">
    <location>
        <begin position="7"/>
        <end position="27"/>
    </location>
</feature>
<evidence type="ECO:0000256" key="1">
    <source>
        <dbReference type="SAM" id="Phobius"/>
    </source>
</evidence>
<protein>
    <submittedName>
        <fullName evidence="2">Uncharacterized protein</fullName>
    </submittedName>
</protein>